<dbReference type="Proteomes" id="UP000799750">
    <property type="component" value="Unassembled WGS sequence"/>
</dbReference>
<evidence type="ECO:0000313" key="6">
    <source>
        <dbReference type="Proteomes" id="UP000799750"/>
    </source>
</evidence>
<evidence type="ECO:0000313" key="5">
    <source>
        <dbReference type="EMBL" id="KAF2492811.1"/>
    </source>
</evidence>
<name>A0A6A6QKK2_9PEZI</name>
<dbReference type="InterPro" id="IPR020904">
    <property type="entry name" value="Sc_DH/Rdtase_CS"/>
</dbReference>
<organism evidence="5 6">
    <name type="scientific">Lophium mytilinum</name>
    <dbReference type="NCBI Taxonomy" id="390894"/>
    <lineage>
        <taxon>Eukaryota</taxon>
        <taxon>Fungi</taxon>
        <taxon>Dikarya</taxon>
        <taxon>Ascomycota</taxon>
        <taxon>Pezizomycotina</taxon>
        <taxon>Dothideomycetes</taxon>
        <taxon>Pleosporomycetidae</taxon>
        <taxon>Mytilinidiales</taxon>
        <taxon>Mytilinidiaceae</taxon>
        <taxon>Lophium</taxon>
    </lineage>
</organism>
<proteinExistence type="inferred from homology"/>
<dbReference type="CDD" id="cd05374">
    <property type="entry name" value="17beta-HSD-like_SDR_c"/>
    <property type="match status" value="1"/>
</dbReference>
<dbReference type="Pfam" id="PF00106">
    <property type="entry name" value="adh_short"/>
    <property type="match status" value="1"/>
</dbReference>
<dbReference type="PANTHER" id="PTHR43976">
    <property type="entry name" value="SHORT CHAIN DEHYDROGENASE"/>
    <property type="match status" value="1"/>
</dbReference>
<keyword evidence="2" id="KW-0521">NADP</keyword>
<reference evidence="5" key="1">
    <citation type="journal article" date="2020" name="Stud. Mycol.">
        <title>101 Dothideomycetes genomes: a test case for predicting lifestyles and emergence of pathogens.</title>
        <authorList>
            <person name="Haridas S."/>
            <person name="Albert R."/>
            <person name="Binder M."/>
            <person name="Bloem J."/>
            <person name="Labutti K."/>
            <person name="Salamov A."/>
            <person name="Andreopoulos B."/>
            <person name="Baker S."/>
            <person name="Barry K."/>
            <person name="Bills G."/>
            <person name="Bluhm B."/>
            <person name="Cannon C."/>
            <person name="Castanera R."/>
            <person name="Culley D."/>
            <person name="Daum C."/>
            <person name="Ezra D."/>
            <person name="Gonzalez J."/>
            <person name="Henrissat B."/>
            <person name="Kuo A."/>
            <person name="Liang C."/>
            <person name="Lipzen A."/>
            <person name="Lutzoni F."/>
            <person name="Magnuson J."/>
            <person name="Mondo S."/>
            <person name="Nolan M."/>
            <person name="Ohm R."/>
            <person name="Pangilinan J."/>
            <person name="Park H.-J."/>
            <person name="Ramirez L."/>
            <person name="Alfaro M."/>
            <person name="Sun H."/>
            <person name="Tritt A."/>
            <person name="Yoshinaga Y."/>
            <person name="Zwiers L.-H."/>
            <person name="Turgeon B."/>
            <person name="Goodwin S."/>
            <person name="Spatafora J."/>
            <person name="Crous P."/>
            <person name="Grigoriev I."/>
        </authorList>
    </citation>
    <scope>NUCLEOTIDE SEQUENCE</scope>
    <source>
        <strain evidence="5">CBS 269.34</strain>
    </source>
</reference>
<evidence type="ECO:0000256" key="3">
    <source>
        <dbReference type="ARBA" id="ARBA00023002"/>
    </source>
</evidence>
<protein>
    <submittedName>
        <fullName evidence="5">Putative hydroxybutyrate dehydrogenase</fullName>
    </submittedName>
</protein>
<dbReference type="InterPro" id="IPR036291">
    <property type="entry name" value="NAD(P)-bd_dom_sf"/>
</dbReference>
<dbReference type="InterPro" id="IPR002347">
    <property type="entry name" value="SDR_fam"/>
</dbReference>
<evidence type="ECO:0000256" key="4">
    <source>
        <dbReference type="RuleBase" id="RU000363"/>
    </source>
</evidence>
<dbReference type="EMBL" id="MU004193">
    <property type="protein sequence ID" value="KAF2492811.1"/>
    <property type="molecule type" value="Genomic_DNA"/>
</dbReference>
<dbReference type="PRINTS" id="PR00081">
    <property type="entry name" value="GDHRDH"/>
</dbReference>
<dbReference type="GO" id="GO:0016491">
    <property type="term" value="F:oxidoreductase activity"/>
    <property type="evidence" value="ECO:0007669"/>
    <property type="project" value="UniProtKB-KW"/>
</dbReference>
<keyword evidence="3" id="KW-0560">Oxidoreductase</keyword>
<keyword evidence="6" id="KW-1185">Reference proteome</keyword>
<dbReference type="PROSITE" id="PS00061">
    <property type="entry name" value="ADH_SHORT"/>
    <property type="match status" value="1"/>
</dbReference>
<accession>A0A6A6QKK2</accession>
<dbReference type="SUPFAM" id="SSF51735">
    <property type="entry name" value="NAD(P)-binding Rossmann-fold domains"/>
    <property type="match status" value="1"/>
</dbReference>
<sequence length="283" mass="30673">MTQLTWLVTGCSSGFGEKFILDILSRRDKAIATSRGPVSRIQKLKDVGASTYSLDITAPKTEVDAVMSLIIQENGGIDVLVNNAGYVENGIFEEVSCETILAQYETNVFGSIKATQALLPHFRQKRSGTVVFIGSMGGWYGVPSGVPYVSSKFALEGFHECLSASVAHLGIKSIIFEPGFFRTQVFHPDNTKYQPSDIGDYDALRAETTQFLQGIQGSQTGDPKKGIKVMIDVVKGEGVAAGKAMPERMPVGADALGAIRKKCEDTLAICKEWEEVITSTDFE</sequence>
<dbReference type="OrthoDB" id="1274115at2759"/>
<comment type="similarity">
    <text evidence="1 4">Belongs to the short-chain dehydrogenases/reductases (SDR) family.</text>
</comment>
<dbReference type="InterPro" id="IPR051911">
    <property type="entry name" value="SDR_oxidoreductase"/>
</dbReference>
<gene>
    <name evidence="5" type="ORF">BU16DRAFT_91192</name>
</gene>
<evidence type="ECO:0000256" key="2">
    <source>
        <dbReference type="ARBA" id="ARBA00022857"/>
    </source>
</evidence>
<dbReference type="PANTHER" id="PTHR43976:SF16">
    <property type="entry name" value="SHORT-CHAIN DEHYDROGENASE_REDUCTASE FAMILY PROTEIN"/>
    <property type="match status" value="1"/>
</dbReference>
<dbReference type="Gene3D" id="3.40.50.720">
    <property type="entry name" value="NAD(P)-binding Rossmann-like Domain"/>
    <property type="match status" value="1"/>
</dbReference>
<dbReference type="PRINTS" id="PR00080">
    <property type="entry name" value="SDRFAMILY"/>
</dbReference>
<dbReference type="AlphaFoldDB" id="A0A6A6QKK2"/>
<evidence type="ECO:0000256" key="1">
    <source>
        <dbReference type="ARBA" id="ARBA00006484"/>
    </source>
</evidence>